<comment type="similarity">
    <text evidence="1 5">Belongs to the sulfatase family.</text>
</comment>
<dbReference type="Proteomes" id="UP000799776">
    <property type="component" value="Unassembled WGS sequence"/>
</dbReference>
<protein>
    <recommendedName>
        <fullName evidence="5">Arylsulfatase</fullName>
        <shortName evidence="5">AS</shortName>
        <ecNumber evidence="5">3.1.6.1</ecNumber>
    </recommendedName>
    <alternativeName>
        <fullName evidence="5">Aryl-sulfate sulphohydrolase</fullName>
    </alternativeName>
</protein>
<dbReference type="InterPro" id="IPR017850">
    <property type="entry name" value="Alkaline_phosphatase_core_sf"/>
</dbReference>
<dbReference type="GO" id="GO:0008449">
    <property type="term" value="F:N-acetylglucosamine-6-sulfatase activity"/>
    <property type="evidence" value="ECO:0007669"/>
    <property type="project" value="TreeGrafter"/>
</dbReference>
<evidence type="ECO:0000259" key="8">
    <source>
        <dbReference type="Pfam" id="PF00884"/>
    </source>
</evidence>
<dbReference type="PANTHER" id="PTHR43108:SF8">
    <property type="entry name" value="SD21168P"/>
    <property type="match status" value="1"/>
</dbReference>
<dbReference type="GO" id="GO:0018958">
    <property type="term" value="P:phenol-containing compound metabolic process"/>
    <property type="evidence" value="ECO:0007669"/>
    <property type="project" value="InterPro"/>
</dbReference>
<dbReference type="Gene3D" id="3.40.720.10">
    <property type="entry name" value="Alkaline Phosphatase, subunit A"/>
    <property type="match status" value="1"/>
</dbReference>
<dbReference type="InterPro" id="IPR000917">
    <property type="entry name" value="Sulfatase_N"/>
</dbReference>
<dbReference type="FunFam" id="3.40.720.10:FF:000051">
    <property type="entry name" value="Arylsulfatase"/>
    <property type="match status" value="1"/>
</dbReference>
<keyword evidence="10" id="KW-1185">Reference proteome</keyword>
<dbReference type="OrthoDB" id="96314at2759"/>
<evidence type="ECO:0000256" key="3">
    <source>
        <dbReference type="ARBA" id="ARBA00022801"/>
    </source>
</evidence>
<evidence type="ECO:0000256" key="4">
    <source>
        <dbReference type="ARBA" id="ARBA00023180"/>
    </source>
</evidence>
<proteinExistence type="inferred from homology"/>
<evidence type="ECO:0000256" key="1">
    <source>
        <dbReference type="ARBA" id="ARBA00008779"/>
    </source>
</evidence>
<feature type="modified residue" description="3-oxoalanine (Cys)" evidence="6">
    <location>
        <position position="83"/>
    </location>
</feature>
<dbReference type="PIRSF" id="PIRSF000972">
    <property type="entry name" value="Arylsulf_plant"/>
    <property type="match status" value="1"/>
</dbReference>
<feature type="signal peptide" evidence="7">
    <location>
        <begin position="1"/>
        <end position="21"/>
    </location>
</feature>
<keyword evidence="3 5" id="KW-0378">Hydrolase</keyword>
<name>A0A9P4LZ52_9PEZI</name>
<evidence type="ECO:0000313" key="10">
    <source>
        <dbReference type="Proteomes" id="UP000799776"/>
    </source>
</evidence>
<keyword evidence="2 7" id="KW-0732">Signal</keyword>
<reference evidence="9" key="1">
    <citation type="journal article" date="2020" name="Stud. Mycol.">
        <title>101 Dothideomycetes genomes: a test case for predicting lifestyles and emergence of pathogens.</title>
        <authorList>
            <person name="Haridas S."/>
            <person name="Albert R."/>
            <person name="Binder M."/>
            <person name="Bloem J."/>
            <person name="Labutti K."/>
            <person name="Salamov A."/>
            <person name="Andreopoulos B."/>
            <person name="Baker S."/>
            <person name="Barry K."/>
            <person name="Bills G."/>
            <person name="Bluhm B."/>
            <person name="Cannon C."/>
            <person name="Castanera R."/>
            <person name="Culley D."/>
            <person name="Daum C."/>
            <person name="Ezra D."/>
            <person name="Gonzalez J."/>
            <person name="Henrissat B."/>
            <person name="Kuo A."/>
            <person name="Liang C."/>
            <person name="Lipzen A."/>
            <person name="Lutzoni F."/>
            <person name="Magnuson J."/>
            <person name="Mondo S."/>
            <person name="Nolan M."/>
            <person name="Ohm R."/>
            <person name="Pangilinan J."/>
            <person name="Park H.-J."/>
            <person name="Ramirez L."/>
            <person name="Alfaro M."/>
            <person name="Sun H."/>
            <person name="Tritt A."/>
            <person name="Yoshinaga Y."/>
            <person name="Zwiers L.-H."/>
            <person name="Turgeon B."/>
            <person name="Goodwin S."/>
            <person name="Spatafora J."/>
            <person name="Crous P."/>
            <person name="Grigoriev I."/>
        </authorList>
    </citation>
    <scope>NUCLEOTIDE SEQUENCE</scope>
    <source>
        <strain evidence="9">CBS 121410</strain>
    </source>
</reference>
<accession>A0A9P4LZ52</accession>
<dbReference type="SUPFAM" id="SSF53649">
    <property type="entry name" value="Alkaline phosphatase-like"/>
    <property type="match status" value="1"/>
</dbReference>
<dbReference type="Pfam" id="PF00884">
    <property type="entry name" value="Sulfatase"/>
    <property type="match status" value="1"/>
</dbReference>
<dbReference type="PANTHER" id="PTHR43108">
    <property type="entry name" value="N-ACETYLGLUCOSAMINE-6-SULFATASE FAMILY MEMBER"/>
    <property type="match status" value="1"/>
</dbReference>
<evidence type="ECO:0000256" key="7">
    <source>
        <dbReference type="SAM" id="SignalP"/>
    </source>
</evidence>
<dbReference type="CDD" id="cd16147">
    <property type="entry name" value="G6S"/>
    <property type="match status" value="1"/>
</dbReference>
<keyword evidence="4" id="KW-0325">Glycoprotein</keyword>
<feature type="chain" id="PRO_5040396131" description="Arylsulfatase" evidence="7">
    <location>
        <begin position="22"/>
        <end position="576"/>
    </location>
</feature>
<evidence type="ECO:0000256" key="6">
    <source>
        <dbReference type="PIRSR" id="PIRSR000972-50"/>
    </source>
</evidence>
<dbReference type="GO" id="GO:0004065">
    <property type="term" value="F:arylsulfatase activity"/>
    <property type="evidence" value="ECO:0007669"/>
    <property type="project" value="UniProtKB-UniRule"/>
</dbReference>
<comment type="caution">
    <text evidence="9">The sequence shown here is derived from an EMBL/GenBank/DDBJ whole genome shotgun (WGS) entry which is preliminary data.</text>
</comment>
<sequence>MLPSSLLGVLFWSLLARLSSASASGGVAGRNVNATQQRPNIVFIITDDQDLRLNSLDYQPLLNKYIKEQGTTFNQHFCTISICCPSRVSLLTGKAAHNTNVTDVKAPYGGYPKFVKEGWNEDWLPLWLQGAGYNTYYVGKLMNGHNTTNYDKPHASGWTENEFLLDPYTYIYYNATFQRNNNTPVGYPDQYSTDLVAEKALGFMENAVAADKPFFLGVAPVGPHSQTIVSSSGSKFYPPVPAARHKNLFPNITVPRGVSFNPEQAQGASWVKDLPYMNDSVIEYNDEFYRNRLRSLQAVDELVESVVTRLDDLGILDNTYIIYTADNGFHIGQHRLPPGKTCGYEEDIHVPFLVRGPGVAKNASTNTPSTHTDIAPTIFDLAGIELRDDFDGAPIAVRQEELKKPAKYEAINVEFWGDYIGEGVFGTADYTNNTYKIVRIVSKSYSLSYTVWCTNEHELYDITTDPYQVNNLLSTTTPTNTTLLGHPVSRVTARLDTLLMVLKTCKADACVNPWGVIFPHGEVSTLAEALDPKYDDFFEEQNRVSFSACALGYIKSVEGPMDVLPWEEVERWAEMS</sequence>
<comment type="PTM">
    <text evidence="6">The conversion to 3-oxoalanine (also known as C-formylglycine, FGly), of a serine or cysteine residue in prokaryotes and of a cysteine residue in eukaryotes, is critical for catalytic activity.</text>
</comment>
<dbReference type="InterPro" id="IPR024607">
    <property type="entry name" value="Sulfatase_CS"/>
</dbReference>
<gene>
    <name evidence="9" type="ORF">K490DRAFT_62008</name>
</gene>
<feature type="domain" description="Sulfatase N-terminal" evidence="8">
    <location>
        <begin position="39"/>
        <end position="384"/>
    </location>
</feature>
<dbReference type="EC" id="3.1.6.1" evidence="5"/>
<evidence type="ECO:0000256" key="2">
    <source>
        <dbReference type="ARBA" id="ARBA00022729"/>
    </source>
</evidence>
<dbReference type="AlphaFoldDB" id="A0A9P4LZ52"/>
<organism evidence="9 10">
    <name type="scientific">Saccharata proteae CBS 121410</name>
    <dbReference type="NCBI Taxonomy" id="1314787"/>
    <lineage>
        <taxon>Eukaryota</taxon>
        <taxon>Fungi</taxon>
        <taxon>Dikarya</taxon>
        <taxon>Ascomycota</taxon>
        <taxon>Pezizomycotina</taxon>
        <taxon>Dothideomycetes</taxon>
        <taxon>Dothideomycetes incertae sedis</taxon>
        <taxon>Botryosphaeriales</taxon>
        <taxon>Saccharataceae</taxon>
        <taxon>Saccharata</taxon>
    </lineage>
</organism>
<dbReference type="EMBL" id="ML978712">
    <property type="protein sequence ID" value="KAF2090685.1"/>
    <property type="molecule type" value="Genomic_DNA"/>
</dbReference>
<evidence type="ECO:0000256" key="5">
    <source>
        <dbReference type="PIRNR" id="PIRNR000972"/>
    </source>
</evidence>
<evidence type="ECO:0000313" key="9">
    <source>
        <dbReference type="EMBL" id="KAF2090685.1"/>
    </source>
</evidence>
<dbReference type="PROSITE" id="PS00523">
    <property type="entry name" value="SULFATASE_1"/>
    <property type="match status" value="1"/>
</dbReference>
<dbReference type="GO" id="GO:0005539">
    <property type="term" value="F:glycosaminoglycan binding"/>
    <property type="evidence" value="ECO:0007669"/>
    <property type="project" value="TreeGrafter"/>
</dbReference>
<comment type="catalytic activity">
    <reaction evidence="5">
        <text>an aryl sulfate + H2O = a phenol + sulfate + H(+)</text>
        <dbReference type="Rhea" id="RHEA:17261"/>
        <dbReference type="ChEBI" id="CHEBI:15377"/>
        <dbReference type="ChEBI" id="CHEBI:15378"/>
        <dbReference type="ChEBI" id="CHEBI:16189"/>
        <dbReference type="ChEBI" id="CHEBI:33853"/>
        <dbReference type="ChEBI" id="CHEBI:140317"/>
        <dbReference type="EC" id="3.1.6.1"/>
    </reaction>
</comment>
<dbReference type="InterPro" id="IPR012083">
    <property type="entry name" value="Arylsulfatase"/>
</dbReference>